<accession>A0AA40K5H8</accession>
<reference evidence="2" key="1">
    <citation type="submission" date="2023-06" db="EMBL/GenBank/DDBJ databases">
        <title>Genome-scale phylogeny and comparative genomics of the fungal order Sordariales.</title>
        <authorList>
            <consortium name="Lawrence Berkeley National Laboratory"/>
            <person name="Hensen N."/>
            <person name="Bonometti L."/>
            <person name="Westerberg I."/>
            <person name="Brannstrom I.O."/>
            <person name="Guillou S."/>
            <person name="Cros-Aarteil S."/>
            <person name="Calhoun S."/>
            <person name="Haridas S."/>
            <person name="Kuo A."/>
            <person name="Mondo S."/>
            <person name="Pangilinan J."/>
            <person name="Riley R."/>
            <person name="LaButti K."/>
            <person name="Andreopoulos B."/>
            <person name="Lipzen A."/>
            <person name="Chen C."/>
            <person name="Yanf M."/>
            <person name="Daum C."/>
            <person name="Ng V."/>
            <person name="Clum A."/>
            <person name="Steindorff A."/>
            <person name="Ohm R."/>
            <person name="Martin F."/>
            <person name="Silar P."/>
            <person name="Natvig D."/>
            <person name="Lalanne C."/>
            <person name="Gautier V."/>
            <person name="Ament-velasquez S.L."/>
            <person name="Kruys A."/>
            <person name="Hutchinson M.I."/>
            <person name="Powell A.J."/>
            <person name="Barry K."/>
            <person name="Miller A.N."/>
            <person name="Grigoriev I.V."/>
            <person name="Debuchy R."/>
            <person name="Gladieux P."/>
            <person name="Thoren M.H."/>
            <person name="Johannesson H."/>
        </authorList>
    </citation>
    <scope>NUCLEOTIDE SEQUENCE</scope>
    <source>
        <strain evidence="2">SMH3187-1</strain>
    </source>
</reference>
<feature type="region of interest" description="Disordered" evidence="1">
    <location>
        <begin position="475"/>
        <end position="496"/>
    </location>
</feature>
<feature type="region of interest" description="Disordered" evidence="1">
    <location>
        <begin position="310"/>
        <end position="387"/>
    </location>
</feature>
<feature type="compositionally biased region" description="Acidic residues" evidence="1">
    <location>
        <begin position="576"/>
        <end position="585"/>
    </location>
</feature>
<comment type="caution">
    <text evidence="2">The sequence shown here is derived from an EMBL/GenBank/DDBJ whole genome shotgun (WGS) entry which is preliminary data.</text>
</comment>
<organism evidence="2 3">
    <name type="scientific">Schizothecium vesticola</name>
    <dbReference type="NCBI Taxonomy" id="314040"/>
    <lineage>
        <taxon>Eukaryota</taxon>
        <taxon>Fungi</taxon>
        <taxon>Dikarya</taxon>
        <taxon>Ascomycota</taxon>
        <taxon>Pezizomycotina</taxon>
        <taxon>Sordariomycetes</taxon>
        <taxon>Sordariomycetidae</taxon>
        <taxon>Sordariales</taxon>
        <taxon>Schizotheciaceae</taxon>
        <taxon>Schizothecium</taxon>
    </lineage>
</organism>
<dbReference type="AlphaFoldDB" id="A0AA40K5H8"/>
<feature type="region of interest" description="Disordered" evidence="1">
    <location>
        <begin position="148"/>
        <end position="168"/>
    </location>
</feature>
<feature type="compositionally biased region" description="Basic residues" evidence="1">
    <location>
        <begin position="354"/>
        <end position="365"/>
    </location>
</feature>
<evidence type="ECO:0000256" key="1">
    <source>
        <dbReference type="SAM" id="MobiDB-lite"/>
    </source>
</evidence>
<feature type="region of interest" description="Disordered" evidence="1">
    <location>
        <begin position="72"/>
        <end position="109"/>
    </location>
</feature>
<feature type="region of interest" description="Disordered" evidence="1">
    <location>
        <begin position="200"/>
        <end position="262"/>
    </location>
</feature>
<feature type="compositionally biased region" description="Basic and acidic residues" evidence="1">
    <location>
        <begin position="27"/>
        <end position="37"/>
    </location>
</feature>
<name>A0AA40K5H8_9PEZI</name>
<evidence type="ECO:0000313" key="2">
    <source>
        <dbReference type="EMBL" id="KAK0746701.1"/>
    </source>
</evidence>
<feature type="region of interest" description="Disordered" evidence="1">
    <location>
        <begin position="12"/>
        <end position="41"/>
    </location>
</feature>
<feature type="compositionally biased region" description="Low complexity" evidence="1">
    <location>
        <begin position="72"/>
        <end position="84"/>
    </location>
</feature>
<feature type="region of interest" description="Disordered" evidence="1">
    <location>
        <begin position="545"/>
        <end position="600"/>
    </location>
</feature>
<protein>
    <submittedName>
        <fullName evidence="2">Uncharacterized protein</fullName>
    </submittedName>
</protein>
<evidence type="ECO:0000313" key="3">
    <source>
        <dbReference type="Proteomes" id="UP001172155"/>
    </source>
</evidence>
<feature type="compositionally biased region" description="Low complexity" evidence="1">
    <location>
        <begin position="200"/>
        <end position="210"/>
    </location>
</feature>
<dbReference type="EMBL" id="JAUKUD010000004">
    <property type="protein sequence ID" value="KAK0746701.1"/>
    <property type="molecule type" value="Genomic_DNA"/>
</dbReference>
<proteinExistence type="predicted"/>
<gene>
    <name evidence="2" type="ORF">B0T18DRAFT_157659</name>
</gene>
<dbReference type="Proteomes" id="UP001172155">
    <property type="component" value="Unassembled WGS sequence"/>
</dbReference>
<keyword evidence="3" id="KW-1185">Reference proteome</keyword>
<sequence length="615" mass="65821">MTPTIMAGLACSMGQTPQSRGAGELALGEKDETRRDSPLGTAKIGELAQTALLYLEDEILSASAVVDTCSEFSSGQIGSSSEQQNGPPSIPVRRSSVAPQKTARFKKGSPCMRRKALMNSMYLDIAPAAHPTGHNVVLAVSEAVALLRKGEEGEGPPDTRKKGEGDEKMSKVELWLKESRIIGNTFAVRYRPSIPTLTSSVTTTSKKGGVASAAEAMPQTVSSRHDRATDVETTPPSYPVLGGPNQASITDGSPGGARGKRKSEMNWRWIMQGRQNSVDGVLGEDPKIDAKKKKRAVGFSVLGRAIKMAVGGSPKREKPPDINDPTTTPPSPNTSPPKKRRWTTTINEKYHQILSRRLKPKPRRYHSSDPADDEEDPCSLGLPSRRPNTALGIYDIDRSPYLSDLVPFLPDEEEEQYTPTWIKENLSRLFHERSKPPVGQRRPASAPCLDYCPVGPPRGCWDGEISGMGRLSGGDGCRRASPGPPMGRRSVSAPGGVSGGGVGGCEGDWCVGVAEGGLSLAVVDGAGETDREDGGEGYSAMRAELREEEDESMSDVSRSTEAVEEEEAGNEKMSVDDVEVSEAEEGEGHMTNAGEDAETFKVGLEGQEVCCDGVR</sequence>